<dbReference type="STRING" id="1192034.CAP_5394"/>
<reference evidence="5 6" key="1">
    <citation type="submission" date="2013-05" db="EMBL/GenBank/DDBJ databases">
        <title>Genome assembly of Chondromyces apiculatus DSM 436.</title>
        <authorList>
            <person name="Sharma G."/>
            <person name="Khatri I."/>
            <person name="Kaur C."/>
            <person name="Mayilraj S."/>
            <person name="Subramanian S."/>
        </authorList>
    </citation>
    <scope>NUCLEOTIDE SEQUENCE [LARGE SCALE GENOMIC DNA]</scope>
    <source>
        <strain evidence="5 6">DSM 436</strain>
    </source>
</reference>
<dbReference type="eggNOG" id="COG2197">
    <property type="taxonomic scope" value="Bacteria"/>
</dbReference>
<feature type="compositionally biased region" description="Low complexity" evidence="3">
    <location>
        <begin position="336"/>
        <end position="351"/>
    </location>
</feature>
<dbReference type="PANTHER" id="PTHR44591:SF3">
    <property type="entry name" value="RESPONSE REGULATORY DOMAIN-CONTAINING PROTEIN"/>
    <property type="match status" value="1"/>
</dbReference>
<feature type="compositionally biased region" description="Low complexity" evidence="3">
    <location>
        <begin position="825"/>
        <end position="851"/>
    </location>
</feature>
<name>A0A017T310_9BACT</name>
<dbReference type="AlphaFoldDB" id="A0A017T310"/>
<feature type="modified residue" description="4-aspartylphosphate" evidence="2">
    <location>
        <position position="170"/>
    </location>
</feature>
<feature type="compositionally biased region" description="Pro residues" evidence="3">
    <location>
        <begin position="934"/>
        <end position="966"/>
    </location>
</feature>
<evidence type="ECO:0000256" key="1">
    <source>
        <dbReference type="ARBA" id="ARBA00022553"/>
    </source>
</evidence>
<feature type="region of interest" description="Disordered" evidence="3">
    <location>
        <begin position="45"/>
        <end position="84"/>
    </location>
</feature>
<feature type="compositionally biased region" description="Low complexity" evidence="3">
    <location>
        <begin position="48"/>
        <end position="64"/>
    </location>
</feature>
<proteinExistence type="predicted"/>
<evidence type="ECO:0000256" key="3">
    <source>
        <dbReference type="SAM" id="MobiDB-lite"/>
    </source>
</evidence>
<feature type="compositionally biased region" description="Low complexity" evidence="3">
    <location>
        <begin position="1044"/>
        <end position="1053"/>
    </location>
</feature>
<feature type="region of interest" description="Disordered" evidence="3">
    <location>
        <begin position="805"/>
        <end position="863"/>
    </location>
</feature>
<evidence type="ECO:0000313" key="5">
    <source>
        <dbReference type="EMBL" id="EYF03603.1"/>
    </source>
</evidence>
<dbReference type="CDD" id="cd17574">
    <property type="entry name" value="REC_OmpR"/>
    <property type="match status" value="1"/>
</dbReference>
<feature type="compositionally biased region" description="Low complexity" evidence="3">
    <location>
        <begin position="921"/>
        <end position="933"/>
    </location>
</feature>
<feature type="domain" description="Response regulatory" evidence="4">
    <location>
        <begin position="368"/>
        <end position="484"/>
    </location>
</feature>
<feature type="region of interest" description="Disordered" evidence="3">
    <location>
        <begin position="910"/>
        <end position="989"/>
    </location>
</feature>
<organism evidence="5 6">
    <name type="scientific">Chondromyces apiculatus DSM 436</name>
    <dbReference type="NCBI Taxonomy" id="1192034"/>
    <lineage>
        <taxon>Bacteria</taxon>
        <taxon>Pseudomonadati</taxon>
        <taxon>Myxococcota</taxon>
        <taxon>Polyangia</taxon>
        <taxon>Polyangiales</taxon>
        <taxon>Polyangiaceae</taxon>
        <taxon>Chondromyces</taxon>
    </lineage>
</organism>
<feature type="domain" description="Response regulatory" evidence="4">
    <location>
        <begin position="120"/>
        <end position="235"/>
    </location>
</feature>
<feature type="region of interest" description="Disordered" evidence="3">
    <location>
        <begin position="336"/>
        <end position="356"/>
    </location>
</feature>
<dbReference type="SUPFAM" id="SSF52172">
    <property type="entry name" value="CheY-like"/>
    <property type="match status" value="2"/>
</dbReference>
<dbReference type="PROSITE" id="PS50110">
    <property type="entry name" value="RESPONSE_REGULATORY"/>
    <property type="match status" value="2"/>
</dbReference>
<evidence type="ECO:0000313" key="6">
    <source>
        <dbReference type="Proteomes" id="UP000019678"/>
    </source>
</evidence>
<dbReference type="EMBL" id="ASRX01000044">
    <property type="protein sequence ID" value="EYF03603.1"/>
    <property type="molecule type" value="Genomic_DNA"/>
</dbReference>
<dbReference type="SMART" id="SM00448">
    <property type="entry name" value="REC"/>
    <property type="match status" value="1"/>
</dbReference>
<sequence>MGEAQLLLDAVAVGATLSEPELLTLRTTLDELPALAWGQAALGERPSRPLLSPRSTSPTLVPRSDTQPRPLVATLQASPPPAPPISFAEILPTRPAFTRATDALAADADSAALDGLDALTALVVGPAPLADALTDAEAPDLAAFEVERIDDPTIALDLARAVAPDLILIDADVPGARALVEALTSDPLTDATPLLLVGHFPRPDDAAPYLALGVARVLPRPASPDTLRRAAIEVAATYVRGEVTRAPLGEISLDQLGARLAEELRRGLCDAAEARGRGARVDLGEGAEVLAALWGAVARIRDLVTIRSQGTVRFSPRGPEGALPLAPWLGPDLSAPTARARAGRPQPGAPGITPETLRHPESALEGLAVVVADDDPAVTWFLAGVLRAAGARVLEAHDGARALDLAYQASPDLVVSDVLMPHLDGFALCRALKRDVVLRDVPVILLSWKEDLLQRLRELGADADGYLRKEASAAAIVQRVSEVLRPRQRVTQRIAAGGETRGRLDGMTTRTLLSLACARRPDARVMVRDAAFLYEVQLRDGRPISATRTAPDGTYQRGTTVLAALLGVGSGRFAVCPPADGDATSSVRPGFEGTLADQLLPPIALARAAQRLLSGPHLTQIERVDIDEQRMSSYVDATPEPARSLLRRLMAGASPRALITTAAAPARLIEDVLCDAAAHGGVTCVLDSSGADLLEPARAREADVLRGLRRNPPSAEFPPPPSPMECALADHEAGTPFPSSVTELLSEDLRDVSDISDAISVAALGQSEREPPQRLTRPWEAFASVPPPAPPSTTVITDERDEDLEETAHRSTLVGPAPAPTGQTPVSPLAAPLPAVAASAPGNPARVSPVPSAAPVPPAAPSTSAANASVAAASAAAATTVAARPARPDPGTPANASAARLLALAAPAVAAPPPAPPAPSAPTQAPLLTLGSLTPPPVQESAPSPPPPRARAVPPAPPIDESPSPTPRRVRRPSSFAPSAMGPAPAEPPRESRATMWVLLAVAAFVFAVGARLARERDLQVAAAPAPEPLPAEAEAAPPPEPSATPAASNATPGESADNPLLPEDLPLPADQKVPDGQALIEIVAGPNDEVLVDGKLLGKGTVRASLEIKSTPHEIRARLRGEERVRFVQIKAGRLTRLRLSPPWRR</sequence>
<gene>
    <name evidence="5" type="ORF">CAP_5394</name>
</gene>
<dbReference type="Gene3D" id="3.40.50.2300">
    <property type="match status" value="2"/>
</dbReference>
<accession>A0A017T310</accession>
<protein>
    <recommendedName>
        <fullName evidence="4">Response regulatory domain-containing protein</fullName>
    </recommendedName>
</protein>
<feature type="compositionally biased region" description="Low complexity" evidence="3">
    <location>
        <begin position="1060"/>
        <end position="1069"/>
    </location>
</feature>
<dbReference type="PANTHER" id="PTHR44591">
    <property type="entry name" value="STRESS RESPONSE REGULATOR PROTEIN 1"/>
    <property type="match status" value="1"/>
</dbReference>
<keyword evidence="1 2" id="KW-0597">Phosphoprotein</keyword>
<feature type="region of interest" description="Disordered" evidence="3">
    <location>
        <begin position="1024"/>
        <end position="1071"/>
    </location>
</feature>
<dbReference type="InterPro" id="IPR011006">
    <property type="entry name" value="CheY-like_superfamily"/>
</dbReference>
<dbReference type="Proteomes" id="UP000019678">
    <property type="component" value="Unassembled WGS sequence"/>
</dbReference>
<feature type="compositionally biased region" description="Pro residues" evidence="3">
    <location>
        <begin position="910"/>
        <end position="920"/>
    </location>
</feature>
<dbReference type="InterPro" id="IPR050595">
    <property type="entry name" value="Bact_response_regulator"/>
</dbReference>
<comment type="caution">
    <text evidence="5">The sequence shown here is derived from an EMBL/GenBank/DDBJ whole genome shotgun (WGS) entry which is preliminary data.</text>
</comment>
<dbReference type="GO" id="GO:0000160">
    <property type="term" value="P:phosphorelay signal transduction system"/>
    <property type="evidence" value="ECO:0007669"/>
    <property type="project" value="InterPro"/>
</dbReference>
<evidence type="ECO:0000259" key="4">
    <source>
        <dbReference type="PROSITE" id="PS50110"/>
    </source>
</evidence>
<evidence type="ECO:0000256" key="2">
    <source>
        <dbReference type="PROSITE-ProRule" id="PRU00169"/>
    </source>
</evidence>
<feature type="modified residue" description="4-aspartylphosphate" evidence="2">
    <location>
        <position position="417"/>
    </location>
</feature>
<keyword evidence="6" id="KW-1185">Reference proteome</keyword>
<dbReference type="Pfam" id="PF00072">
    <property type="entry name" value="Response_reg"/>
    <property type="match status" value="1"/>
</dbReference>
<dbReference type="InterPro" id="IPR001789">
    <property type="entry name" value="Sig_transdc_resp-reg_receiver"/>
</dbReference>
<dbReference type="eggNOG" id="COG3706">
    <property type="taxonomic scope" value="Bacteria"/>
</dbReference>